<dbReference type="AlphaFoldDB" id="A0A9Q0NNC3"/>
<evidence type="ECO:0000256" key="4">
    <source>
        <dbReference type="ARBA" id="ARBA00022692"/>
    </source>
</evidence>
<dbReference type="PANTHER" id="PTHR31645">
    <property type="entry name" value="OLIGOPEPTIDE TRANSPORTER YGL114W-RELATED"/>
    <property type="match status" value="1"/>
</dbReference>
<dbReference type="PANTHER" id="PTHR31645:SF4">
    <property type="entry name" value="METAL-NICOTIANAMINE TRANSPORTER YSL3"/>
    <property type="match status" value="1"/>
</dbReference>
<name>A0A9Q0NNC3_SALVM</name>
<dbReference type="InterPro" id="IPR004813">
    <property type="entry name" value="OPT"/>
</dbReference>
<dbReference type="InterPro" id="IPR045035">
    <property type="entry name" value="YSL-like"/>
</dbReference>
<reference evidence="8" key="2">
    <citation type="journal article" date="2023" name="Int. J. Mol. Sci.">
        <title>De Novo Assembly and Annotation of 11 Diverse Shrub Willow (Salix) Genomes Reveals Novel Gene Organization in Sex-Linked Regions.</title>
        <authorList>
            <person name="Hyden B."/>
            <person name="Feng K."/>
            <person name="Yates T.B."/>
            <person name="Jawdy S."/>
            <person name="Cereghino C."/>
            <person name="Smart L.B."/>
            <person name="Muchero W."/>
        </authorList>
    </citation>
    <scope>NUCLEOTIDE SEQUENCE [LARGE SCALE GENOMIC DNA]</scope>
    <source>
        <tissue evidence="8">Shoot tip</tissue>
    </source>
</reference>
<feature type="transmembrane region" description="Helical" evidence="7">
    <location>
        <begin position="27"/>
        <end position="46"/>
    </location>
</feature>
<evidence type="ECO:0000256" key="5">
    <source>
        <dbReference type="ARBA" id="ARBA00022989"/>
    </source>
</evidence>
<comment type="caution">
    <text evidence="8">The sequence shown here is derived from an EMBL/GenBank/DDBJ whole genome shotgun (WGS) entry which is preliminary data.</text>
</comment>
<sequence length="91" mass="10355">MWPLIGGVKGEWFPSTLSESCMKSLNGYKVFISIALILGDGLYNFLKILYFTATKSKQVACKLQTNMNFYVNKKSMLTKSYLIRRATSELN</sequence>
<evidence type="ECO:0000256" key="6">
    <source>
        <dbReference type="ARBA" id="ARBA00023136"/>
    </source>
</evidence>
<evidence type="ECO:0000256" key="7">
    <source>
        <dbReference type="SAM" id="Phobius"/>
    </source>
</evidence>
<evidence type="ECO:0000313" key="8">
    <source>
        <dbReference type="EMBL" id="KAJ6672952.1"/>
    </source>
</evidence>
<evidence type="ECO:0000256" key="2">
    <source>
        <dbReference type="ARBA" id="ARBA00010276"/>
    </source>
</evidence>
<organism evidence="8 9">
    <name type="scientific">Salix viminalis</name>
    <name type="common">Common osier</name>
    <name type="synonym">Basket willow</name>
    <dbReference type="NCBI Taxonomy" id="40686"/>
    <lineage>
        <taxon>Eukaryota</taxon>
        <taxon>Viridiplantae</taxon>
        <taxon>Streptophyta</taxon>
        <taxon>Embryophyta</taxon>
        <taxon>Tracheophyta</taxon>
        <taxon>Spermatophyta</taxon>
        <taxon>Magnoliopsida</taxon>
        <taxon>eudicotyledons</taxon>
        <taxon>Gunneridae</taxon>
        <taxon>Pentapetalae</taxon>
        <taxon>rosids</taxon>
        <taxon>fabids</taxon>
        <taxon>Malpighiales</taxon>
        <taxon>Salicaceae</taxon>
        <taxon>Saliceae</taxon>
        <taxon>Salix</taxon>
    </lineage>
</organism>
<comment type="similarity">
    <text evidence="2">Belongs to the YSL (TC 2.A.67.2) family.</text>
</comment>
<dbReference type="OrthoDB" id="627262at2759"/>
<dbReference type="Pfam" id="PF03169">
    <property type="entry name" value="OPT"/>
    <property type="match status" value="1"/>
</dbReference>
<dbReference type="GO" id="GO:0010039">
    <property type="term" value="P:response to iron ion"/>
    <property type="evidence" value="ECO:0007669"/>
    <property type="project" value="TreeGrafter"/>
</dbReference>
<dbReference type="GO" id="GO:0005886">
    <property type="term" value="C:plasma membrane"/>
    <property type="evidence" value="ECO:0007669"/>
    <property type="project" value="TreeGrafter"/>
</dbReference>
<dbReference type="Proteomes" id="UP001151529">
    <property type="component" value="Chromosome 12"/>
</dbReference>
<keyword evidence="3" id="KW-0813">Transport</keyword>
<dbReference type="EMBL" id="JAPFFL010000018">
    <property type="protein sequence ID" value="KAJ6672952.1"/>
    <property type="molecule type" value="Genomic_DNA"/>
</dbReference>
<evidence type="ECO:0000256" key="1">
    <source>
        <dbReference type="ARBA" id="ARBA00004141"/>
    </source>
</evidence>
<accession>A0A9Q0NNC3</accession>
<keyword evidence="4 7" id="KW-0812">Transmembrane</keyword>
<keyword evidence="5 7" id="KW-1133">Transmembrane helix</keyword>
<comment type="subcellular location">
    <subcellularLocation>
        <location evidence="1">Membrane</location>
        <topology evidence="1">Multi-pass membrane protein</topology>
    </subcellularLocation>
</comment>
<proteinExistence type="inferred from homology"/>
<dbReference type="GO" id="GO:0048316">
    <property type="term" value="P:seed development"/>
    <property type="evidence" value="ECO:0007669"/>
    <property type="project" value="TreeGrafter"/>
</dbReference>
<dbReference type="GO" id="GO:0051980">
    <property type="term" value="F:iron-nicotianamine transmembrane transporter activity"/>
    <property type="evidence" value="ECO:0007669"/>
    <property type="project" value="TreeGrafter"/>
</dbReference>
<dbReference type="GO" id="GO:0035673">
    <property type="term" value="F:oligopeptide transmembrane transporter activity"/>
    <property type="evidence" value="ECO:0007669"/>
    <property type="project" value="InterPro"/>
</dbReference>
<gene>
    <name evidence="8" type="ORF">OIU85_014205</name>
</gene>
<protein>
    <submittedName>
        <fullName evidence="8">OLIGOPEPTIDE TRANSPORTER YGL114W-RELATED</fullName>
    </submittedName>
</protein>
<evidence type="ECO:0000313" key="9">
    <source>
        <dbReference type="Proteomes" id="UP001151529"/>
    </source>
</evidence>
<keyword evidence="6 7" id="KW-0472">Membrane</keyword>
<evidence type="ECO:0000256" key="3">
    <source>
        <dbReference type="ARBA" id="ARBA00022448"/>
    </source>
</evidence>
<keyword evidence="9" id="KW-1185">Reference proteome</keyword>
<reference evidence="8" key="1">
    <citation type="submission" date="2022-11" db="EMBL/GenBank/DDBJ databases">
        <authorList>
            <person name="Hyden B.L."/>
            <person name="Feng K."/>
            <person name="Yates T."/>
            <person name="Jawdy S."/>
            <person name="Smart L.B."/>
            <person name="Muchero W."/>
        </authorList>
    </citation>
    <scope>NUCLEOTIDE SEQUENCE</scope>
    <source>
        <tissue evidence="8">Shoot tip</tissue>
    </source>
</reference>